<dbReference type="InterPro" id="IPR000727">
    <property type="entry name" value="T_SNARE_dom"/>
</dbReference>
<dbReference type="Gene3D" id="6.10.340.10">
    <property type="match status" value="1"/>
</dbReference>
<evidence type="ECO:0000256" key="5">
    <source>
        <dbReference type="SAM" id="Coils"/>
    </source>
</evidence>
<protein>
    <submittedName>
        <fullName evidence="10">Methyl-accepting chemotaxis protein I (Serine chemoreceptor protein)</fullName>
    </submittedName>
</protein>
<keyword evidence="6" id="KW-1133">Transmembrane helix</keyword>
<feature type="transmembrane region" description="Helical" evidence="6">
    <location>
        <begin position="20"/>
        <end position="40"/>
    </location>
</feature>
<dbReference type="Gene3D" id="1.10.287.950">
    <property type="entry name" value="Methyl-accepting chemotaxis protein"/>
    <property type="match status" value="1"/>
</dbReference>
<accession>A0A3B0S6N8</accession>
<evidence type="ECO:0000259" key="8">
    <source>
        <dbReference type="PROSITE" id="PS50192"/>
    </source>
</evidence>
<dbReference type="PRINTS" id="PR00260">
    <property type="entry name" value="CHEMTRNSDUCR"/>
</dbReference>
<feature type="domain" description="Methyl-accepting transducer" evidence="7">
    <location>
        <begin position="476"/>
        <end position="705"/>
    </location>
</feature>
<feature type="domain" description="HAMP" evidence="9">
    <location>
        <begin position="354"/>
        <end position="407"/>
    </location>
</feature>
<feature type="transmembrane region" description="Helical" evidence="6">
    <location>
        <begin position="333"/>
        <end position="353"/>
    </location>
</feature>
<keyword evidence="3" id="KW-0807">Transducer</keyword>
<evidence type="ECO:0000259" key="7">
    <source>
        <dbReference type="PROSITE" id="PS50111"/>
    </source>
</evidence>
<dbReference type="GO" id="GO:0005886">
    <property type="term" value="C:plasma membrane"/>
    <property type="evidence" value="ECO:0007669"/>
    <property type="project" value="UniProtKB-SubCell"/>
</dbReference>
<dbReference type="AlphaFoldDB" id="A0A3B0S6N8"/>
<name>A0A3B0S6N8_9ZZZZ</name>
<dbReference type="InterPro" id="IPR003660">
    <property type="entry name" value="HAMP_dom"/>
</dbReference>
<evidence type="ECO:0000259" key="9">
    <source>
        <dbReference type="PROSITE" id="PS50885"/>
    </source>
</evidence>
<dbReference type="InterPro" id="IPR004090">
    <property type="entry name" value="Chemotax_Me-accpt_rcpt"/>
</dbReference>
<dbReference type="PROSITE" id="PS50111">
    <property type="entry name" value="CHEMOTAXIS_TRANSDUC_2"/>
    <property type="match status" value="1"/>
</dbReference>
<gene>
    <name evidence="10" type="ORF">MNBD_ALPHA02-2159</name>
</gene>
<dbReference type="InterPro" id="IPR004089">
    <property type="entry name" value="MCPsignal_dom"/>
</dbReference>
<dbReference type="CDD" id="cd06225">
    <property type="entry name" value="HAMP"/>
    <property type="match status" value="1"/>
</dbReference>
<dbReference type="SUPFAM" id="SSF58104">
    <property type="entry name" value="Methyl-accepting chemotaxis protein (MCP) signaling domain"/>
    <property type="match status" value="1"/>
</dbReference>
<keyword evidence="2" id="KW-1003">Cell membrane</keyword>
<evidence type="ECO:0000256" key="1">
    <source>
        <dbReference type="ARBA" id="ARBA00004429"/>
    </source>
</evidence>
<keyword evidence="6" id="KW-0812">Transmembrane</keyword>
<dbReference type="GO" id="GO:0006935">
    <property type="term" value="P:chemotaxis"/>
    <property type="evidence" value="ECO:0007669"/>
    <property type="project" value="InterPro"/>
</dbReference>
<evidence type="ECO:0000256" key="3">
    <source>
        <dbReference type="ARBA" id="ARBA00023224"/>
    </source>
</evidence>
<dbReference type="Pfam" id="PF12729">
    <property type="entry name" value="4HB_MCP_1"/>
    <property type="match status" value="1"/>
</dbReference>
<dbReference type="EMBL" id="UOED01000130">
    <property type="protein sequence ID" value="VAV98601.1"/>
    <property type="molecule type" value="Genomic_DNA"/>
</dbReference>
<dbReference type="SMART" id="SM00283">
    <property type="entry name" value="MA"/>
    <property type="match status" value="1"/>
</dbReference>
<organism evidence="10">
    <name type="scientific">hydrothermal vent metagenome</name>
    <dbReference type="NCBI Taxonomy" id="652676"/>
    <lineage>
        <taxon>unclassified sequences</taxon>
        <taxon>metagenomes</taxon>
        <taxon>ecological metagenomes</taxon>
    </lineage>
</organism>
<comment type="subcellular location">
    <subcellularLocation>
        <location evidence="1">Cell inner membrane</location>
        <topology evidence="1">Multi-pass membrane protein</topology>
    </subcellularLocation>
</comment>
<evidence type="ECO:0000256" key="4">
    <source>
        <dbReference type="ARBA" id="ARBA00029447"/>
    </source>
</evidence>
<evidence type="ECO:0000313" key="10">
    <source>
        <dbReference type="EMBL" id="VAV98601.1"/>
    </source>
</evidence>
<dbReference type="PANTHER" id="PTHR32089">
    <property type="entry name" value="METHYL-ACCEPTING CHEMOTAXIS PROTEIN MCPB"/>
    <property type="match status" value="1"/>
</dbReference>
<keyword evidence="10" id="KW-0675">Receptor</keyword>
<dbReference type="GO" id="GO:0004888">
    <property type="term" value="F:transmembrane signaling receptor activity"/>
    <property type="evidence" value="ECO:0007669"/>
    <property type="project" value="InterPro"/>
</dbReference>
<feature type="coiled-coil region" evidence="5">
    <location>
        <begin position="403"/>
        <end position="453"/>
    </location>
</feature>
<proteinExistence type="inferred from homology"/>
<keyword evidence="5" id="KW-0175">Coiled coil</keyword>
<feature type="domain" description="T-SNARE coiled-coil homology" evidence="8">
    <location>
        <begin position="628"/>
        <end position="690"/>
    </location>
</feature>
<dbReference type="Pfam" id="PF00015">
    <property type="entry name" value="MCPsignal"/>
    <property type="match status" value="1"/>
</dbReference>
<keyword evidence="6" id="KW-0472">Membrane</keyword>
<comment type="similarity">
    <text evidence="4">Belongs to the methyl-accepting chemotaxis (MCP) protein family.</text>
</comment>
<dbReference type="Pfam" id="PF00672">
    <property type="entry name" value="HAMP"/>
    <property type="match status" value="1"/>
</dbReference>
<dbReference type="InterPro" id="IPR024478">
    <property type="entry name" value="HlyB_4HB_MCP"/>
</dbReference>
<dbReference type="PROSITE" id="PS50192">
    <property type="entry name" value="T_SNARE"/>
    <property type="match status" value="1"/>
</dbReference>
<evidence type="ECO:0000256" key="2">
    <source>
        <dbReference type="ARBA" id="ARBA00022519"/>
    </source>
</evidence>
<dbReference type="PROSITE" id="PS50885">
    <property type="entry name" value="HAMP"/>
    <property type="match status" value="1"/>
</dbReference>
<dbReference type="GO" id="GO:0007165">
    <property type="term" value="P:signal transduction"/>
    <property type="evidence" value="ECO:0007669"/>
    <property type="project" value="UniProtKB-KW"/>
</dbReference>
<keyword evidence="2" id="KW-0997">Cell inner membrane</keyword>
<evidence type="ECO:0000256" key="6">
    <source>
        <dbReference type="SAM" id="Phobius"/>
    </source>
</evidence>
<dbReference type="SMART" id="SM00304">
    <property type="entry name" value="HAMP"/>
    <property type="match status" value="1"/>
</dbReference>
<sequence>MGIKLNIISTIRDFNIKNRLFMGFGTMVTILAIVIGITIYQVKYIDSQIVRISDLRVPTSAASSALVKDIYASLAHLRGYMLTGKGSFKEKRAAVWADIEQVKTNMDVLSGNWTNPDNVKKWTDFKVTLQEFRTAQATVETIANTPEQYPANIILVNEAMPHAAVLFKQITALIDLEAQMPATVERKRLLGIMADVRGTLGLGLANIRAFLLTGDMAFKDKFEQLWAKNERRFQDLKKASNLLGPKQSAAFEEFVAQRAEFNPLPAQMFAVRGSEKWNMANYLLVKEAAPRAVSLLETLVGADGKGGMVANQRNLLSEDVAYSLSTSNELITLLWVLLVVGLAMGVGIVLLVAGSITKPVGAMTNAMASLAEGDTSIEVPGLDRKDEIGQMALSVNVFKVNAIERLRLEGETKEAEQAELKRVEAEREAKAAREKAEVERERAEVAEREARASRVDSLITAFEKKVTEMMEVMAASSTEMSATAKQLVATSTDTKERSSVVASASDETASNVNMVASAAEELTSSVQEISRQVTKASDISMEAVEEAKQSEVAISALADASEKINDVIGIISDIAEQTNLLALNATIESARAGEAGKGFAVVATEVKALAGQTSSATDEIATQIKEMQNLTQKAVNSIQTIVDVNNKSNEVTVSIQAAVEQQSSATNEISQNIQQVATGSSEVSSNITRVATGAEETGSAGDQVLTVADELGRISENLKQDIEQFLSDVRAA</sequence>
<reference evidence="10" key="1">
    <citation type="submission" date="2018-06" db="EMBL/GenBank/DDBJ databases">
        <authorList>
            <person name="Zhirakovskaya E."/>
        </authorList>
    </citation>
    <scope>NUCLEOTIDE SEQUENCE</scope>
</reference>
<dbReference type="PANTHER" id="PTHR32089:SF112">
    <property type="entry name" value="LYSOZYME-LIKE PROTEIN-RELATED"/>
    <property type="match status" value="1"/>
</dbReference>